<feature type="transmembrane region" description="Helical" evidence="9">
    <location>
        <begin position="104"/>
        <end position="121"/>
    </location>
</feature>
<keyword evidence="5" id="KW-0547">Nucleotide-binding</keyword>
<dbReference type="Proteomes" id="UP000219688">
    <property type="component" value="Unassembled WGS sequence"/>
</dbReference>
<evidence type="ECO:0000256" key="7">
    <source>
        <dbReference type="ARBA" id="ARBA00022840"/>
    </source>
</evidence>
<keyword evidence="9" id="KW-1133">Transmembrane helix</keyword>
<keyword evidence="3" id="KW-0597">Phosphoprotein</keyword>
<name>A0A285VEK6_9MICO</name>
<dbReference type="PANTHER" id="PTHR24421:SF10">
    <property type="entry name" value="NITRATE_NITRITE SENSOR PROTEIN NARQ"/>
    <property type="match status" value="1"/>
</dbReference>
<dbReference type="Pfam" id="PF07730">
    <property type="entry name" value="HisKA_3"/>
    <property type="match status" value="1"/>
</dbReference>
<accession>A0A285VEK6</accession>
<dbReference type="EMBL" id="OBQK01000001">
    <property type="protein sequence ID" value="SOC52500.1"/>
    <property type="molecule type" value="Genomic_DNA"/>
</dbReference>
<keyword evidence="9" id="KW-0472">Membrane</keyword>
<feature type="transmembrane region" description="Helical" evidence="9">
    <location>
        <begin position="34"/>
        <end position="52"/>
    </location>
</feature>
<evidence type="ECO:0000256" key="6">
    <source>
        <dbReference type="ARBA" id="ARBA00022777"/>
    </source>
</evidence>
<dbReference type="SUPFAM" id="SSF55874">
    <property type="entry name" value="ATPase domain of HSP90 chaperone/DNA topoisomerase II/histidine kinase"/>
    <property type="match status" value="1"/>
</dbReference>
<dbReference type="GO" id="GO:0005524">
    <property type="term" value="F:ATP binding"/>
    <property type="evidence" value="ECO:0007669"/>
    <property type="project" value="UniProtKB-KW"/>
</dbReference>
<keyword evidence="4" id="KW-0808">Transferase</keyword>
<feature type="transmembrane region" description="Helical" evidence="9">
    <location>
        <begin position="59"/>
        <end position="77"/>
    </location>
</feature>
<evidence type="ECO:0000256" key="2">
    <source>
        <dbReference type="ARBA" id="ARBA00012438"/>
    </source>
</evidence>
<dbReference type="InterPro" id="IPR055558">
    <property type="entry name" value="DUF7134"/>
</dbReference>
<keyword evidence="6 13" id="KW-0418">Kinase</keyword>
<dbReference type="GO" id="GO:0000155">
    <property type="term" value="F:phosphorelay sensor kinase activity"/>
    <property type="evidence" value="ECO:0007669"/>
    <property type="project" value="InterPro"/>
</dbReference>
<protein>
    <recommendedName>
        <fullName evidence="2">histidine kinase</fullName>
        <ecNumber evidence="2">2.7.13.3</ecNumber>
    </recommendedName>
</protein>
<dbReference type="Pfam" id="PF23539">
    <property type="entry name" value="DUF7134"/>
    <property type="match status" value="1"/>
</dbReference>
<evidence type="ECO:0000256" key="8">
    <source>
        <dbReference type="ARBA" id="ARBA00023012"/>
    </source>
</evidence>
<dbReference type="InterPro" id="IPR011712">
    <property type="entry name" value="Sig_transdc_His_kin_sub3_dim/P"/>
</dbReference>
<feature type="transmembrane region" description="Helical" evidence="9">
    <location>
        <begin position="83"/>
        <end position="99"/>
    </location>
</feature>
<dbReference type="RefSeq" id="WP_097186772.1">
    <property type="nucleotide sequence ID" value="NZ_OBQK01000001.1"/>
</dbReference>
<dbReference type="GO" id="GO:0016020">
    <property type="term" value="C:membrane"/>
    <property type="evidence" value="ECO:0007669"/>
    <property type="project" value="InterPro"/>
</dbReference>
<dbReference type="InterPro" id="IPR003594">
    <property type="entry name" value="HATPase_dom"/>
</dbReference>
<dbReference type="Gene3D" id="3.30.565.10">
    <property type="entry name" value="Histidine kinase-like ATPase, C-terminal domain"/>
    <property type="match status" value="1"/>
</dbReference>
<reference evidence="14" key="1">
    <citation type="submission" date="2017-08" db="EMBL/GenBank/DDBJ databases">
        <authorList>
            <person name="Varghese N."/>
            <person name="Submissions S."/>
        </authorList>
    </citation>
    <scope>NUCLEOTIDE SEQUENCE [LARGE SCALE GENOMIC DNA]</scope>
    <source>
        <strain evidence="14">USBA17B2</strain>
    </source>
</reference>
<dbReference type="GO" id="GO:0046983">
    <property type="term" value="F:protein dimerization activity"/>
    <property type="evidence" value="ECO:0007669"/>
    <property type="project" value="InterPro"/>
</dbReference>
<evidence type="ECO:0000313" key="13">
    <source>
        <dbReference type="EMBL" id="SOC52500.1"/>
    </source>
</evidence>
<dbReference type="Pfam" id="PF02518">
    <property type="entry name" value="HATPase_c"/>
    <property type="match status" value="1"/>
</dbReference>
<proteinExistence type="predicted"/>
<organism evidence="13 14">
    <name type="scientific">Ornithinimicrobium cerasi</name>
    <dbReference type="NCBI Taxonomy" id="2248773"/>
    <lineage>
        <taxon>Bacteria</taxon>
        <taxon>Bacillati</taxon>
        <taxon>Actinomycetota</taxon>
        <taxon>Actinomycetes</taxon>
        <taxon>Micrococcales</taxon>
        <taxon>Ornithinimicrobiaceae</taxon>
        <taxon>Ornithinimicrobium</taxon>
    </lineage>
</organism>
<evidence type="ECO:0000259" key="12">
    <source>
        <dbReference type="Pfam" id="PF23539"/>
    </source>
</evidence>
<dbReference type="InterPro" id="IPR050482">
    <property type="entry name" value="Sensor_HK_TwoCompSys"/>
</dbReference>
<dbReference type="CDD" id="cd16917">
    <property type="entry name" value="HATPase_UhpB-NarQ-NarX-like"/>
    <property type="match status" value="1"/>
</dbReference>
<feature type="domain" description="Histidine kinase/HSP90-like ATPase" evidence="10">
    <location>
        <begin position="287"/>
        <end position="376"/>
    </location>
</feature>
<evidence type="ECO:0000256" key="4">
    <source>
        <dbReference type="ARBA" id="ARBA00022679"/>
    </source>
</evidence>
<dbReference type="EC" id="2.7.13.3" evidence="2"/>
<feature type="domain" description="DUF7134" evidence="12">
    <location>
        <begin position="2"/>
        <end position="153"/>
    </location>
</feature>
<gene>
    <name evidence="13" type="ORF">SAMN05421879_101616</name>
</gene>
<dbReference type="AlphaFoldDB" id="A0A285VEK6"/>
<feature type="transmembrane region" description="Helical" evidence="9">
    <location>
        <begin position="127"/>
        <end position="151"/>
    </location>
</feature>
<comment type="catalytic activity">
    <reaction evidence="1">
        <text>ATP + protein L-histidine = ADP + protein N-phospho-L-histidine.</text>
        <dbReference type="EC" id="2.7.13.3"/>
    </reaction>
</comment>
<evidence type="ECO:0000259" key="11">
    <source>
        <dbReference type="Pfam" id="PF07730"/>
    </source>
</evidence>
<keyword evidence="8" id="KW-0902">Two-component regulatory system</keyword>
<keyword evidence="14" id="KW-1185">Reference proteome</keyword>
<dbReference type="Gene3D" id="1.20.5.1930">
    <property type="match status" value="1"/>
</dbReference>
<evidence type="ECO:0000256" key="5">
    <source>
        <dbReference type="ARBA" id="ARBA00022741"/>
    </source>
</evidence>
<evidence type="ECO:0000313" key="14">
    <source>
        <dbReference type="Proteomes" id="UP000219688"/>
    </source>
</evidence>
<sequence>MTRRSWAVDVALATVVGVLGQLEAWTGFGSTHRQGPLWVQALLYAVTALLLVGRRRRPLGVLAAMCVVSVVEFAAVGSPEGNAVVLAPLIVTFTAAHLLPWRRSWLALALMAVLHAAWAALDPLNPTLAGWLGAWVWFSLSVIAWLGGALVRTTTLNREQRRVNLAQRESQAVAEERNRIARELHDVLGHSVSVMTVQASAVRRRLLPGQVTEREALESVESTGREALAEMRRLVSVLRGDEEAELRPQPRLAEADRLADQFRAAGLPVSLVVTGPVGELPPGPDLTAYRVVQEGLTNTLRHAREPRRAEVRVDVRPDRVDLAVRDDGRPGQVDGERAHGTGLRGLRERLAAYGGSMRAGPCPDGGFELVATLPLERS</sequence>
<dbReference type="PANTHER" id="PTHR24421">
    <property type="entry name" value="NITRATE/NITRITE SENSOR PROTEIN NARX-RELATED"/>
    <property type="match status" value="1"/>
</dbReference>
<evidence type="ECO:0000256" key="1">
    <source>
        <dbReference type="ARBA" id="ARBA00000085"/>
    </source>
</evidence>
<evidence type="ECO:0000256" key="9">
    <source>
        <dbReference type="SAM" id="Phobius"/>
    </source>
</evidence>
<feature type="domain" description="Signal transduction histidine kinase subgroup 3 dimerisation and phosphoacceptor" evidence="11">
    <location>
        <begin position="176"/>
        <end position="241"/>
    </location>
</feature>
<keyword evidence="9" id="KW-0812">Transmembrane</keyword>
<dbReference type="InterPro" id="IPR036890">
    <property type="entry name" value="HATPase_C_sf"/>
</dbReference>
<evidence type="ECO:0000259" key="10">
    <source>
        <dbReference type="Pfam" id="PF02518"/>
    </source>
</evidence>
<evidence type="ECO:0000256" key="3">
    <source>
        <dbReference type="ARBA" id="ARBA00022553"/>
    </source>
</evidence>
<keyword evidence="7" id="KW-0067">ATP-binding</keyword>